<keyword evidence="1" id="KW-1133">Transmembrane helix</keyword>
<reference evidence="2 3" key="1">
    <citation type="submission" date="2020-08" db="EMBL/GenBank/DDBJ databases">
        <title>Aquariorum lacteus gen. nov., sp. nov., a new member of the family Comamonadaceae, isolated from freshwater aquarium.</title>
        <authorList>
            <person name="Chun S.-J."/>
        </authorList>
    </citation>
    <scope>NUCLEOTIDE SEQUENCE [LARGE SCALE GENOMIC DNA]</scope>
    <source>
        <strain evidence="2 3">SJAQ100</strain>
    </source>
</reference>
<dbReference type="Proteomes" id="UP000586093">
    <property type="component" value="Unassembled WGS sequence"/>
</dbReference>
<evidence type="ECO:0000313" key="3">
    <source>
        <dbReference type="Proteomes" id="UP000586093"/>
    </source>
</evidence>
<proteinExistence type="predicted"/>
<comment type="caution">
    <text evidence="2">The sequence shown here is derived from an EMBL/GenBank/DDBJ whole genome shotgun (WGS) entry which is preliminary data.</text>
</comment>
<accession>A0A839HJK5</accession>
<keyword evidence="3" id="KW-1185">Reference proteome</keyword>
<dbReference type="RefSeq" id="WP_182662833.1">
    <property type="nucleotide sequence ID" value="NZ_JACIVI010000001.1"/>
</dbReference>
<name>A0A839HJK5_9BURK</name>
<protein>
    <submittedName>
        <fullName evidence="2">Uncharacterized protein</fullName>
    </submittedName>
</protein>
<feature type="transmembrane region" description="Helical" evidence="1">
    <location>
        <begin position="33"/>
        <end position="55"/>
    </location>
</feature>
<dbReference type="AlphaFoldDB" id="A0A839HJK5"/>
<evidence type="ECO:0000256" key="1">
    <source>
        <dbReference type="SAM" id="Phobius"/>
    </source>
</evidence>
<keyword evidence="1" id="KW-0812">Transmembrane</keyword>
<dbReference type="EMBL" id="JACIVI010000001">
    <property type="protein sequence ID" value="MBB1161786.1"/>
    <property type="molecule type" value="Genomic_DNA"/>
</dbReference>
<gene>
    <name evidence="2" type="ORF">H4F90_07330</name>
</gene>
<organism evidence="2 3">
    <name type="scientific">Aquariibacter albus</name>
    <dbReference type="NCBI Taxonomy" id="2759899"/>
    <lineage>
        <taxon>Bacteria</taxon>
        <taxon>Pseudomonadati</taxon>
        <taxon>Pseudomonadota</taxon>
        <taxon>Betaproteobacteria</taxon>
        <taxon>Burkholderiales</taxon>
        <taxon>Sphaerotilaceae</taxon>
        <taxon>Aquariibacter</taxon>
    </lineage>
</organism>
<sequence length="70" mass="7229">MSPARLDKLTWHLIFVGITLVILGFYLDAGLPTASLGLKIAGAVLAAVGFVMIGVRAQPAPGPKTPGDRS</sequence>
<evidence type="ECO:0000313" key="2">
    <source>
        <dbReference type="EMBL" id="MBB1161786.1"/>
    </source>
</evidence>
<feature type="transmembrane region" description="Helical" evidence="1">
    <location>
        <begin position="9"/>
        <end position="27"/>
    </location>
</feature>
<keyword evidence="1" id="KW-0472">Membrane</keyword>